<evidence type="ECO:0000256" key="8">
    <source>
        <dbReference type="ARBA" id="ARBA00022989"/>
    </source>
</evidence>
<evidence type="ECO:0000256" key="9">
    <source>
        <dbReference type="ARBA" id="ARBA00023136"/>
    </source>
</evidence>
<evidence type="ECO:0000313" key="14">
    <source>
        <dbReference type="EMBL" id="CAD7654251.1"/>
    </source>
</evidence>
<evidence type="ECO:0000256" key="11">
    <source>
        <dbReference type="ARBA" id="ARBA00037847"/>
    </source>
</evidence>
<dbReference type="GO" id="GO:0008239">
    <property type="term" value="F:dipeptidyl-peptidase activity"/>
    <property type="evidence" value="ECO:0007669"/>
    <property type="project" value="TreeGrafter"/>
</dbReference>
<dbReference type="Proteomes" id="UP000728032">
    <property type="component" value="Unassembled WGS sequence"/>
</dbReference>
<comment type="subcellular location">
    <subcellularLocation>
        <location evidence="11">Endomembrane system</location>
        <topology evidence="11">Single-pass membrane protein</topology>
    </subcellularLocation>
    <subcellularLocation>
        <location evidence="1">Membrane</location>
        <topology evidence="1">Single-pass type II membrane protein</topology>
    </subcellularLocation>
</comment>
<sequence length="341" mass="39237">MLWWSRDGTSICYTTIDNSGVGDNTIAYYGSLNNESDSNSLKYVRYKYPKEKYVETFITYGHYDVTKLLFVGKSIIYFTAKQSIVGVERQHIYRVDIQTDGAVQCITCHLNFTECQYFEAVFSLTADYYILECLGPDVPKVYLLKSDQHNSQIYIKLLLPNGFDDEVVDKYPLIIEANNPETGVLSDRFSIGWAHYLVSKHQYIYGWVERDNEDVRHKETKRNYDVVNDNIDKYGIAINYIKDNKRFINPKKVCIWGQSVAAFVAVSTLATNEGLMCAVLVSPVINWRLMDAVTYEHMFNTGDSYDTYALFDGFNFINKIRKLVAKHLLIIHGSADGNYIL</sequence>
<dbReference type="Gene3D" id="3.40.50.1820">
    <property type="entry name" value="alpha/beta hydrolase"/>
    <property type="match status" value="1"/>
</dbReference>
<keyword evidence="8" id="KW-1133">Transmembrane helix</keyword>
<dbReference type="GO" id="GO:0005886">
    <property type="term" value="C:plasma membrane"/>
    <property type="evidence" value="ECO:0007669"/>
    <property type="project" value="TreeGrafter"/>
</dbReference>
<dbReference type="InterPro" id="IPR029058">
    <property type="entry name" value="AB_hydrolase_fold"/>
</dbReference>
<organism evidence="14">
    <name type="scientific">Oppiella nova</name>
    <dbReference type="NCBI Taxonomy" id="334625"/>
    <lineage>
        <taxon>Eukaryota</taxon>
        <taxon>Metazoa</taxon>
        <taxon>Ecdysozoa</taxon>
        <taxon>Arthropoda</taxon>
        <taxon>Chelicerata</taxon>
        <taxon>Arachnida</taxon>
        <taxon>Acari</taxon>
        <taxon>Acariformes</taxon>
        <taxon>Sarcoptiformes</taxon>
        <taxon>Oribatida</taxon>
        <taxon>Brachypylina</taxon>
        <taxon>Oppioidea</taxon>
        <taxon>Oppiidae</taxon>
        <taxon>Oppiella</taxon>
    </lineage>
</organism>
<dbReference type="Pfam" id="PF00930">
    <property type="entry name" value="DPPIV_N"/>
    <property type="match status" value="1"/>
</dbReference>
<name>A0A7R9M876_9ACAR</name>
<feature type="domain" description="Peptidase S9 prolyl oligopeptidase catalytic" evidence="12">
    <location>
        <begin position="237"/>
        <end position="338"/>
    </location>
</feature>
<reference evidence="14" key="1">
    <citation type="submission" date="2020-11" db="EMBL/GenBank/DDBJ databases">
        <authorList>
            <person name="Tran Van P."/>
        </authorList>
    </citation>
    <scope>NUCLEOTIDE SEQUENCE</scope>
</reference>
<dbReference type="GO" id="GO:0004177">
    <property type="term" value="F:aminopeptidase activity"/>
    <property type="evidence" value="ECO:0007669"/>
    <property type="project" value="UniProtKB-KW"/>
</dbReference>
<dbReference type="GO" id="GO:0006508">
    <property type="term" value="P:proteolysis"/>
    <property type="evidence" value="ECO:0007669"/>
    <property type="project" value="UniProtKB-KW"/>
</dbReference>
<dbReference type="PANTHER" id="PTHR11731:SF200">
    <property type="entry name" value="DIPEPTIDYL PEPTIDASE 10, ISOFORM B"/>
    <property type="match status" value="1"/>
</dbReference>
<dbReference type="SUPFAM" id="SSF82171">
    <property type="entry name" value="DPP6 N-terminal domain-like"/>
    <property type="match status" value="1"/>
</dbReference>
<dbReference type="AlphaFoldDB" id="A0A7R9M876"/>
<keyword evidence="6" id="KW-0720">Serine protease</keyword>
<dbReference type="SUPFAM" id="SSF53474">
    <property type="entry name" value="alpha/beta-Hydrolases"/>
    <property type="match status" value="1"/>
</dbReference>
<dbReference type="InterPro" id="IPR001375">
    <property type="entry name" value="Peptidase_S9_cat"/>
</dbReference>
<evidence type="ECO:0000259" key="13">
    <source>
        <dbReference type="Pfam" id="PF00930"/>
    </source>
</evidence>
<dbReference type="InterPro" id="IPR002469">
    <property type="entry name" value="Peptidase_S9B_N"/>
</dbReference>
<dbReference type="Pfam" id="PF00326">
    <property type="entry name" value="Peptidase_S9"/>
    <property type="match status" value="1"/>
</dbReference>
<evidence type="ECO:0000256" key="4">
    <source>
        <dbReference type="ARBA" id="ARBA00022692"/>
    </source>
</evidence>
<dbReference type="GO" id="GO:0008236">
    <property type="term" value="F:serine-type peptidase activity"/>
    <property type="evidence" value="ECO:0007669"/>
    <property type="project" value="UniProtKB-KW"/>
</dbReference>
<keyword evidence="9" id="KW-0472">Membrane</keyword>
<evidence type="ECO:0000256" key="7">
    <source>
        <dbReference type="ARBA" id="ARBA00022968"/>
    </source>
</evidence>
<dbReference type="OrthoDB" id="16520at2759"/>
<keyword evidence="4" id="KW-0812">Transmembrane</keyword>
<dbReference type="Gene3D" id="2.140.10.30">
    <property type="entry name" value="Dipeptidylpeptidase IV, N-terminal domain"/>
    <property type="match status" value="2"/>
</dbReference>
<accession>A0A7R9M876</accession>
<keyword evidence="7" id="KW-0735">Signal-anchor</keyword>
<dbReference type="EMBL" id="CAJPVJ010007708">
    <property type="protein sequence ID" value="CAG2171438.1"/>
    <property type="molecule type" value="Genomic_DNA"/>
</dbReference>
<evidence type="ECO:0000259" key="12">
    <source>
        <dbReference type="Pfam" id="PF00326"/>
    </source>
</evidence>
<dbReference type="InterPro" id="IPR050278">
    <property type="entry name" value="Serine_Prot_S9B/DPPIV"/>
</dbReference>
<keyword evidence="15" id="KW-1185">Reference proteome</keyword>
<keyword evidence="2" id="KW-0031">Aminopeptidase</keyword>
<keyword evidence="5" id="KW-0378">Hydrolase</keyword>
<evidence type="ECO:0000256" key="6">
    <source>
        <dbReference type="ARBA" id="ARBA00022825"/>
    </source>
</evidence>
<dbReference type="PANTHER" id="PTHR11731">
    <property type="entry name" value="PROTEASE FAMILY S9B,C DIPEPTIDYL-PEPTIDASE IV-RELATED"/>
    <property type="match status" value="1"/>
</dbReference>
<keyword evidence="10" id="KW-0325">Glycoprotein</keyword>
<dbReference type="GO" id="GO:0012505">
    <property type="term" value="C:endomembrane system"/>
    <property type="evidence" value="ECO:0007669"/>
    <property type="project" value="UniProtKB-SubCell"/>
</dbReference>
<feature type="domain" description="Dipeptidylpeptidase IV N-terminal" evidence="13">
    <location>
        <begin position="48"/>
        <end position="139"/>
    </location>
</feature>
<evidence type="ECO:0000256" key="1">
    <source>
        <dbReference type="ARBA" id="ARBA00004606"/>
    </source>
</evidence>
<proteinExistence type="predicted"/>
<gene>
    <name evidence="14" type="ORF">ONB1V03_LOCUS10900</name>
</gene>
<evidence type="ECO:0000256" key="10">
    <source>
        <dbReference type="ARBA" id="ARBA00023180"/>
    </source>
</evidence>
<evidence type="ECO:0000256" key="2">
    <source>
        <dbReference type="ARBA" id="ARBA00022438"/>
    </source>
</evidence>
<dbReference type="EMBL" id="OC922533">
    <property type="protein sequence ID" value="CAD7654251.1"/>
    <property type="molecule type" value="Genomic_DNA"/>
</dbReference>
<evidence type="ECO:0000256" key="5">
    <source>
        <dbReference type="ARBA" id="ARBA00022801"/>
    </source>
</evidence>
<protein>
    <submittedName>
        <fullName evidence="14">Uncharacterized protein</fullName>
    </submittedName>
</protein>
<evidence type="ECO:0000256" key="3">
    <source>
        <dbReference type="ARBA" id="ARBA00022670"/>
    </source>
</evidence>
<keyword evidence="3" id="KW-0645">Protease</keyword>
<evidence type="ECO:0000313" key="15">
    <source>
        <dbReference type="Proteomes" id="UP000728032"/>
    </source>
</evidence>